<dbReference type="SMART" id="SM00355">
    <property type="entry name" value="ZnF_C2H2"/>
    <property type="match status" value="4"/>
</dbReference>
<dbReference type="PROSITE" id="PS50157">
    <property type="entry name" value="ZINC_FINGER_C2H2_2"/>
    <property type="match status" value="1"/>
</dbReference>
<keyword evidence="3" id="KW-0812">Transmembrane</keyword>
<evidence type="ECO:0000256" key="3">
    <source>
        <dbReference type="SAM" id="Phobius"/>
    </source>
</evidence>
<keyword evidence="1" id="KW-0863">Zinc-finger</keyword>
<evidence type="ECO:0000313" key="5">
    <source>
        <dbReference type="EMBL" id="KAK3916809.1"/>
    </source>
</evidence>
<evidence type="ECO:0000259" key="4">
    <source>
        <dbReference type="PROSITE" id="PS50157"/>
    </source>
</evidence>
<gene>
    <name evidence="5" type="ORF">KUF71_006410</name>
</gene>
<comment type="caution">
    <text evidence="5">The sequence shown here is derived from an EMBL/GenBank/DDBJ whole genome shotgun (WGS) entry which is preliminary data.</text>
</comment>
<organism evidence="5 6">
    <name type="scientific">Frankliniella fusca</name>
    <dbReference type="NCBI Taxonomy" id="407009"/>
    <lineage>
        <taxon>Eukaryota</taxon>
        <taxon>Metazoa</taxon>
        <taxon>Ecdysozoa</taxon>
        <taxon>Arthropoda</taxon>
        <taxon>Hexapoda</taxon>
        <taxon>Insecta</taxon>
        <taxon>Pterygota</taxon>
        <taxon>Neoptera</taxon>
        <taxon>Paraneoptera</taxon>
        <taxon>Thysanoptera</taxon>
        <taxon>Terebrantia</taxon>
        <taxon>Thripoidea</taxon>
        <taxon>Thripidae</taxon>
        <taxon>Frankliniella</taxon>
    </lineage>
</organism>
<keyword evidence="1" id="KW-0479">Metal-binding</keyword>
<feature type="transmembrane region" description="Helical" evidence="3">
    <location>
        <begin position="20"/>
        <end position="38"/>
    </location>
</feature>
<accession>A0AAE1H973</accession>
<evidence type="ECO:0000256" key="2">
    <source>
        <dbReference type="SAM" id="MobiDB-lite"/>
    </source>
</evidence>
<keyword evidence="1" id="KW-0862">Zinc</keyword>
<dbReference type="GO" id="GO:0008270">
    <property type="term" value="F:zinc ion binding"/>
    <property type="evidence" value="ECO:0007669"/>
    <property type="project" value="UniProtKB-KW"/>
</dbReference>
<evidence type="ECO:0000313" key="6">
    <source>
        <dbReference type="Proteomes" id="UP001219518"/>
    </source>
</evidence>
<keyword evidence="3" id="KW-1133">Transmembrane helix</keyword>
<keyword evidence="3" id="KW-0472">Membrane</keyword>
<dbReference type="PROSITE" id="PS00028">
    <property type="entry name" value="ZINC_FINGER_C2H2_1"/>
    <property type="match status" value="3"/>
</dbReference>
<dbReference type="Proteomes" id="UP001219518">
    <property type="component" value="Unassembled WGS sequence"/>
</dbReference>
<name>A0AAE1H973_9NEOP</name>
<evidence type="ECO:0000256" key="1">
    <source>
        <dbReference type="PROSITE-ProRule" id="PRU00042"/>
    </source>
</evidence>
<dbReference type="Gene3D" id="3.30.160.60">
    <property type="entry name" value="Classic Zinc Finger"/>
    <property type="match status" value="1"/>
</dbReference>
<dbReference type="EMBL" id="JAHWGI010000604">
    <property type="protein sequence ID" value="KAK3916809.1"/>
    <property type="molecule type" value="Genomic_DNA"/>
</dbReference>
<dbReference type="AlphaFoldDB" id="A0AAE1H973"/>
<feature type="compositionally biased region" description="Basic and acidic residues" evidence="2">
    <location>
        <begin position="646"/>
        <end position="662"/>
    </location>
</feature>
<dbReference type="InterPro" id="IPR013087">
    <property type="entry name" value="Znf_C2H2_type"/>
</dbReference>
<keyword evidence="6" id="KW-1185">Reference proteome</keyword>
<feature type="non-terminal residue" evidence="5">
    <location>
        <position position="662"/>
    </location>
</feature>
<feature type="region of interest" description="Disordered" evidence="2">
    <location>
        <begin position="627"/>
        <end position="662"/>
    </location>
</feature>
<protein>
    <submittedName>
        <fullName evidence="5">Transcription factor IIIA</fullName>
    </submittedName>
</protein>
<reference evidence="5" key="1">
    <citation type="submission" date="2021-07" db="EMBL/GenBank/DDBJ databases">
        <authorList>
            <person name="Catto M.A."/>
            <person name="Jacobson A."/>
            <person name="Kennedy G."/>
            <person name="Labadie P."/>
            <person name="Hunt B.G."/>
            <person name="Srinivasan R."/>
        </authorList>
    </citation>
    <scope>NUCLEOTIDE SEQUENCE</scope>
    <source>
        <strain evidence="5">PL_HMW_Pooled</strain>
        <tissue evidence="5">Head</tissue>
    </source>
</reference>
<reference evidence="5" key="2">
    <citation type="journal article" date="2023" name="BMC Genomics">
        <title>Pest status, molecular evolution, and epigenetic factors derived from the genome assembly of Frankliniella fusca, a thysanopteran phytovirus vector.</title>
        <authorList>
            <person name="Catto M.A."/>
            <person name="Labadie P.E."/>
            <person name="Jacobson A.L."/>
            <person name="Kennedy G.G."/>
            <person name="Srinivasan R."/>
            <person name="Hunt B.G."/>
        </authorList>
    </citation>
    <scope>NUCLEOTIDE SEQUENCE</scope>
    <source>
        <strain evidence="5">PL_HMW_Pooled</strain>
    </source>
</reference>
<sequence>MVRPVRFNDCLLLSTYSTLFFWTVCFGLIMLFNCHLCLRTSKSLRAHLSHRNDHRHVTNKYHCGWGGCSSNFNNERLLRFHILRVHRVKVSQLQPSQKQPKANDRGKYVCSVTVCKKEFDSYSPFLSHLYIHLNARIAVKCPHLICMKVYVNHKSMSSHLSRYHCKKSESNEVVQSRSATATPVATFSIEEDFFPDDEESICTDSVIDDPQDTSDAILTNLAQFCMKLEYHHIVSEKVVQYTMKEMHNVYSHGLSFLEQQLKKNMALEDIPEEKIQQIISCSFKNDPFTKHFNTDLRSKHMRKEFYKRTFPFVKPERIDFKKTVKTKTGREQAGPPFRQTRELGPFFRKTVCTIELDAKRRFRRETVKACFLDKSLNLKLSEAVIREDGILQDVVDGIIFQTNVFFKDNPLSLRIILYQDGVEIVNPLGHAKKKHKVIAVYLSILNLPEHVRSHIHATKLVALCTEKDFVHSVLYGRIVEDLKLLETEGVIVPGYGRVKAGLVCIAGDNLGSHYLGGFVENFSSSNYFCRFCMVYRPMFKLPHGECLSFTLRDVQSYTEAAEKGQHLKDGYKGVKFNSVFNQLQSFHVCKPGLPSCIGHDLMEGVIAADLTRACGLRVCDDTDSSMVLARPGPGPGAGPATADSKMSPRHECGDGTGRSGDD</sequence>
<feature type="domain" description="C2H2-type" evidence="4">
    <location>
        <begin position="108"/>
        <end position="137"/>
    </location>
</feature>
<proteinExistence type="predicted"/>